<dbReference type="Pfam" id="PF01008">
    <property type="entry name" value="IF-2B"/>
    <property type="match status" value="1"/>
</dbReference>
<dbReference type="InterPro" id="IPR037171">
    <property type="entry name" value="NagB/RpiA_transferase-like"/>
</dbReference>
<evidence type="ECO:0000256" key="3">
    <source>
        <dbReference type="ARBA" id="ARBA00022490"/>
    </source>
</evidence>
<dbReference type="SUPFAM" id="SSF100950">
    <property type="entry name" value="NagB/RpiA/CoA transferase-like"/>
    <property type="match status" value="1"/>
</dbReference>
<accession>A0A9D5DGN9</accession>
<dbReference type="Proteomes" id="UP001067231">
    <property type="component" value="Unassembled WGS sequence"/>
</dbReference>
<comment type="subunit">
    <text evidence="8">Component of the translation initiation factor 2B (eIF2B) complex which is a heterodecamer of two sets of five different subunits: alpha, beta, gamma, delta and epsilon. Subunits alpha, beta and delta comprise a regulatory subcomplex and subunits epsilon and gamma comprise a catalytic subcomplex. Within the complex, the hexameric regulatory complex resides at the center, with the two heterodimeric catalytic subcomplexes bound on opposite sides.</text>
</comment>
<keyword evidence="5" id="KW-0648">Protein biosynthesis</keyword>
<dbReference type="Gene3D" id="3.40.50.10470">
    <property type="entry name" value="Translation initiation factor eif-2b, domain 2"/>
    <property type="match status" value="1"/>
</dbReference>
<organism evidence="10">
    <name type="scientific">Cryptosporidium canis</name>
    <dbReference type="NCBI Taxonomy" id="195482"/>
    <lineage>
        <taxon>Eukaryota</taxon>
        <taxon>Sar</taxon>
        <taxon>Alveolata</taxon>
        <taxon>Apicomplexa</taxon>
        <taxon>Conoidasida</taxon>
        <taxon>Coccidia</taxon>
        <taxon>Eucoccidiorida</taxon>
        <taxon>Eimeriorina</taxon>
        <taxon>Cryptosporidiidae</taxon>
        <taxon>Cryptosporidium</taxon>
    </lineage>
</organism>
<evidence type="ECO:0000256" key="6">
    <source>
        <dbReference type="ARBA" id="ARBA00044147"/>
    </source>
</evidence>
<name>A0A9D5DGN9_9CRYT</name>
<sequence length="358" mass="40508">MENKSSVQNIFNCLVCSDNGRNSVSNSFISMFDQCKIHPAILRLGMRMKERRIVGTNIRSKCLLIAIGQMLEDYYCPPYKSIEKHLKTVLDTHISYITSQRQHNIAMGNVIKWLKRQVCNINPSLPPSEIINQLISCIKTYIYQRIVNACERISFLISNKYIIDGDVIVTYSNSSSVIKSLFKAAGMNKSFQLIVVDSKNNIDSSSQNITRELSLKGIKTTYTLLNCLAYHLRYTTKVIIGSCAIFSNGYVMNRSGSSLVAMLAKIHRIPVMIVSESYKLCDKNYFEHSTIFNEVVEQKIPDSQPCPSDISNGNFPMSQTVAYIPYYDVIPPRFIDAIVTEDGIFSAESFSMQNKLTN</sequence>
<comment type="similarity">
    <text evidence="2 9">Belongs to the eIF-2B alpha/beta/delta subunits family.</text>
</comment>
<dbReference type="InterPro" id="IPR000649">
    <property type="entry name" value="IF-2B-related"/>
</dbReference>
<evidence type="ECO:0000256" key="9">
    <source>
        <dbReference type="RuleBase" id="RU003814"/>
    </source>
</evidence>
<evidence type="ECO:0000256" key="1">
    <source>
        <dbReference type="ARBA" id="ARBA00004514"/>
    </source>
</evidence>
<dbReference type="OrthoDB" id="10254737at2759"/>
<proteinExistence type="inferred from homology"/>
<dbReference type="GO" id="GO:0005829">
    <property type="term" value="C:cytosol"/>
    <property type="evidence" value="ECO:0007669"/>
    <property type="project" value="UniProtKB-SubCell"/>
</dbReference>
<dbReference type="AlphaFoldDB" id="A0A9D5DGN9"/>
<evidence type="ECO:0000313" key="10">
    <source>
        <dbReference type="EMBL" id="KAJ1607635.1"/>
    </source>
</evidence>
<dbReference type="PANTHER" id="PTHR10233">
    <property type="entry name" value="TRANSLATION INITIATION FACTOR EIF-2B"/>
    <property type="match status" value="1"/>
</dbReference>
<evidence type="ECO:0000256" key="4">
    <source>
        <dbReference type="ARBA" id="ARBA00022540"/>
    </source>
</evidence>
<protein>
    <recommendedName>
        <fullName evidence="6">Translation initiation factor eIF2B subunit delta</fullName>
    </recommendedName>
    <alternativeName>
        <fullName evidence="7">eIF2B GDP-GTP exchange factor subunit delta</fullName>
    </alternativeName>
</protein>
<dbReference type="GO" id="GO:0003743">
    <property type="term" value="F:translation initiation factor activity"/>
    <property type="evidence" value="ECO:0007669"/>
    <property type="project" value="UniProtKB-KW"/>
</dbReference>
<reference evidence="10" key="1">
    <citation type="submission" date="2022-10" db="EMBL/GenBank/DDBJ databases">
        <title>Adaptive evolution leads to modifications in subtelomeric GC content in a zoonotic Cryptosporidium species.</title>
        <authorList>
            <person name="Li J."/>
            <person name="Feng Y."/>
            <person name="Xiao L."/>
        </authorList>
    </citation>
    <scope>NUCLEOTIDE SEQUENCE</scope>
    <source>
        <strain evidence="10">33844</strain>
    </source>
</reference>
<evidence type="ECO:0000256" key="5">
    <source>
        <dbReference type="ARBA" id="ARBA00022917"/>
    </source>
</evidence>
<dbReference type="InterPro" id="IPR042529">
    <property type="entry name" value="IF_2B-like_C"/>
</dbReference>
<evidence type="ECO:0000256" key="7">
    <source>
        <dbReference type="ARBA" id="ARBA00044356"/>
    </source>
</evidence>
<keyword evidence="4" id="KW-0396">Initiation factor</keyword>
<dbReference type="PANTHER" id="PTHR10233:SF14">
    <property type="entry name" value="TRANSLATION INITIATION FACTOR EIF-2B SUBUNIT DELTA"/>
    <property type="match status" value="1"/>
</dbReference>
<comment type="subcellular location">
    <subcellularLocation>
        <location evidence="1">Cytoplasm</location>
        <location evidence="1">Cytosol</location>
    </subcellularLocation>
</comment>
<keyword evidence="3" id="KW-0963">Cytoplasm</keyword>
<evidence type="ECO:0000256" key="2">
    <source>
        <dbReference type="ARBA" id="ARBA00007251"/>
    </source>
</evidence>
<dbReference type="EMBL" id="JAPCXC010000056">
    <property type="protein sequence ID" value="KAJ1607635.1"/>
    <property type="molecule type" value="Genomic_DNA"/>
</dbReference>
<comment type="caution">
    <text evidence="10">The sequence shown here is derived from an EMBL/GenBank/DDBJ whole genome shotgun (WGS) entry which is preliminary data.</text>
</comment>
<evidence type="ECO:0000256" key="8">
    <source>
        <dbReference type="ARBA" id="ARBA00046432"/>
    </source>
</evidence>
<gene>
    <name evidence="10" type="ORF">OJ253_2232</name>
</gene>